<comment type="cofactor">
    <cofactor evidence="1">
        <name>Mg(2+)</name>
        <dbReference type="ChEBI" id="CHEBI:18420"/>
    </cofactor>
</comment>
<evidence type="ECO:0000259" key="4">
    <source>
        <dbReference type="SMART" id="SM00922"/>
    </source>
</evidence>
<keyword evidence="2" id="KW-0479">Metal-binding</keyword>
<keyword evidence="5" id="KW-0413">Isomerase</keyword>
<dbReference type="EMBL" id="QBKR01000006">
    <property type="protein sequence ID" value="PTX61843.1"/>
    <property type="molecule type" value="Genomic_DNA"/>
</dbReference>
<dbReference type="Pfam" id="PF13378">
    <property type="entry name" value="MR_MLE_C"/>
    <property type="match status" value="1"/>
</dbReference>
<gene>
    <name evidence="5" type="ORF">C8P63_10695</name>
</gene>
<dbReference type="GO" id="GO:0016052">
    <property type="term" value="P:carbohydrate catabolic process"/>
    <property type="evidence" value="ECO:0007669"/>
    <property type="project" value="TreeGrafter"/>
</dbReference>
<evidence type="ECO:0000256" key="2">
    <source>
        <dbReference type="ARBA" id="ARBA00022723"/>
    </source>
</evidence>
<dbReference type="Gene3D" id="3.30.390.10">
    <property type="entry name" value="Enolase-like, N-terminal domain"/>
    <property type="match status" value="1"/>
</dbReference>
<dbReference type="OrthoDB" id="9775391at2"/>
<reference evidence="5 6" key="1">
    <citation type="submission" date="2018-04" db="EMBL/GenBank/DDBJ databases">
        <title>Genomic Encyclopedia of Archaeal and Bacterial Type Strains, Phase II (KMG-II): from individual species to whole genera.</title>
        <authorList>
            <person name="Goeker M."/>
        </authorList>
    </citation>
    <scope>NUCLEOTIDE SEQUENCE [LARGE SCALE GENOMIC DNA]</scope>
    <source>
        <strain evidence="5 6">DSM 45787</strain>
    </source>
</reference>
<keyword evidence="3" id="KW-0460">Magnesium</keyword>
<dbReference type="SMART" id="SM00922">
    <property type="entry name" value="MR_MLE"/>
    <property type="match status" value="1"/>
</dbReference>
<dbReference type="InterPro" id="IPR013342">
    <property type="entry name" value="Mandelate_racemase_C"/>
</dbReference>
<dbReference type="Gene3D" id="3.20.20.120">
    <property type="entry name" value="Enolase-like C-terminal domain"/>
    <property type="match status" value="1"/>
</dbReference>
<dbReference type="RefSeq" id="WP_108022466.1">
    <property type="nucleotide sequence ID" value="NZ_QBKR01000006.1"/>
</dbReference>
<dbReference type="InterPro" id="IPR029065">
    <property type="entry name" value="Enolase_C-like"/>
</dbReference>
<organism evidence="5 6">
    <name type="scientific">Melghirimyces profundicolus</name>
    <dbReference type="NCBI Taxonomy" id="1242148"/>
    <lineage>
        <taxon>Bacteria</taxon>
        <taxon>Bacillati</taxon>
        <taxon>Bacillota</taxon>
        <taxon>Bacilli</taxon>
        <taxon>Bacillales</taxon>
        <taxon>Thermoactinomycetaceae</taxon>
        <taxon>Melghirimyces</taxon>
    </lineage>
</organism>
<proteinExistence type="predicted"/>
<dbReference type="InterPro" id="IPR036849">
    <property type="entry name" value="Enolase-like_C_sf"/>
</dbReference>
<dbReference type="CDD" id="cd03316">
    <property type="entry name" value="MR_like"/>
    <property type="match status" value="1"/>
</dbReference>
<sequence>MKIHQVDTYPLFFRLKEPYGDANGYKFYRSAFWFRIRTQSGIEGWGECVDWLPVLEKGFQERVIPFLLGQPSTKRLQLVSTIKKWHPRIAAGVSMALTEIAAKKAGMSVCDLWGGKRWPKVPVYASFQSYTDRPDWAGHSLRMVEQAVADGFRQLKVKVGGKSLREDQQHISSLKAMLGGQAQAAVDANQSYDVATALRWNRLFESGGDWLWFEEPIPLDRADSYRLLRSRCPIPVAGGENLPGPKQFLPLLQENAVDIMQPDVMHVNGVDDFRDTLQLARHFGLRVSPHAFDGILSRCYALLAQSCLSSWSKMDGEEIEPVEWDAMENPFTSLLPIRPSGGSVTIPEGVGIGMEPDPQLLEAYRWDGSSYG</sequence>
<dbReference type="AlphaFoldDB" id="A0A2T6C0I7"/>
<comment type="caution">
    <text evidence="5">The sequence shown here is derived from an EMBL/GenBank/DDBJ whole genome shotgun (WGS) entry which is preliminary data.</text>
</comment>
<dbReference type="InterPro" id="IPR046945">
    <property type="entry name" value="RHMD-like"/>
</dbReference>
<dbReference type="SUPFAM" id="SSF54826">
    <property type="entry name" value="Enolase N-terminal domain-like"/>
    <property type="match status" value="1"/>
</dbReference>
<name>A0A2T6C0I7_9BACL</name>
<evidence type="ECO:0000256" key="1">
    <source>
        <dbReference type="ARBA" id="ARBA00001946"/>
    </source>
</evidence>
<feature type="domain" description="Mandelate racemase/muconate lactonizing enzyme C-terminal" evidence="4">
    <location>
        <begin position="137"/>
        <end position="235"/>
    </location>
</feature>
<evidence type="ECO:0000313" key="6">
    <source>
        <dbReference type="Proteomes" id="UP000244240"/>
    </source>
</evidence>
<evidence type="ECO:0000256" key="3">
    <source>
        <dbReference type="ARBA" id="ARBA00022842"/>
    </source>
</evidence>
<dbReference type="PANTHER" id="PTHR13794:SF58">
    <property type="entry name" value="MITOCHONDRIAL ENOLASE SUPERFAMILY MEMBER 1"/>
    <property type="match status" value="1"/>
</dbReference>
<dbReference type="GO" id="GO:0000287">
    <property type="term" value="F:magnesium ion binding"/>
    <property type="evidence" value="ECO:0007669"/>
    <property type="project" value="TreeGrafter"/>
</dbReference>
<dbReference type="SFLD" id="SFLDS00001">
    <property type="entry name" value="Enolase"/>
    <property type="match status" value="1"/>
</dbReference>
<dbReference type="InterPro" id="IPR013341">
    <property type="entry name" value="Mandelate_racemase_N_dom"/>
</dbReference>
<dbReference type="SUPFAM" id="SSF51604">
    <property type="entry name" value="Enolase C-terminal domain-like"/>
    <property type="match status" value="1"/>
</dbReference>
<protein>
    <submittedName>
        <fullName evidence="5">D-galactarolactone cycloisomerase</fullName>
    </submittedName>
</protein>
<evidence type="ECO:0000313" key="5">
    <source>
        <dbReference type="EMBL" id="PTX61843.1"/>
    </source>
</evidence>
<dbReference type="Proteomes" id="UP000244240">
    <property type="component" value="Unassembled WGS sequence"/>
</dbReference>
<keyword evidence="6" id="KW-1185">Reference proteome</keyword>
<dbReference type="SFLD" id="SFLDG00179">
    <property type="entry name" value="mandelate_racemase"/>
    <property type="match status" value="1"/>
</dbReference>
<dbReference type="PANTHER" id="PTHR13794">
    <property type="entry name" value="ENOLASE SUPERFAMILY, MANDELATE RACEMASE"/>
    <property type="match status" value="1"/>
</dbReference>
<dbReference type="GO" id="GO:0016836">
    <property type="term" value="F:hydro-lyase activity"/>
    <property type="evidence" value="ECO:0007669"/>
    <property type="project" value="TreeGrafter"/>
</dbReference>
<accession>A0A2T6C0I7</accession>
<dbReference type="InterPro" id="IPR029017">
    <property type="entry name" value="Enolase-like_N"/>
</dbReference>
<dbReference type="GO" id="GO:0016853">
    <property type="term" value="F:isomerase activity"/>
    <property type="evidence" value="ECO:0007669"/>
    <property type="project" value="UniProtKB-KW"/>
</dbReference>
<dbReference type="Pfam" id="PF02746">
    <property type="entry name" value="MR_MLE_N"/>
    <property type="match status" value="1"/>
</dbReference>